<sequence length="357" mass="38164">MNTISAHGVGHNRSSGCRRITVVLVTSVALALGACGEDSRDAEAVDANSTTAPQGGSYSTQAFIMPFDVMVPDLLPTEATTDTANFVTWETGTQGAPAVRFLLPVDVYVPGDTEASPPPDDYLTYLLGQSEDGATFSDQSQTKVGGLPATLVTATVEDRLDGSVGCPAEDVAADECYGLQPDVTVRMAVIDAGDSTVLAWLRHSGTEDDGDATGEFAAFEDMLASVSFRDESPVTTKPPASVATALDGVWTTSVTEDELASSPLLYEPDEVNDQNWGDFTFTFDKGQFTYTQQNAKDSYESAGTFTVSGDTVDLNLDNTEHFVMRWNIEDDTLTFERDDDLGIAPTPLILDPWMRSG</sequence>
<gene>
    <name evidence="1" type="ORF">GCM10009798_14250</name>
</gene>
<dbReference type="EMBL" id="BAAAPB010000001">
    <property type="protein sequence ID" value="GAA1956065.1"/>
    <property type="molecule type" value="Genomic_DNA"/>
</dbReference>
<dbReference type="RefSeq" id="WP_344043851.1">
    <property type="nucleotide sequence ID" value="NZ_BAAAPB010000001.1"/>
</dbReference>
<proteinExistence type="predicted"/>
<accession>A0ABP5C4R0</accession>
<evidence type="ECO:0000313" key="2">
    <source>
        <dbReference type="Proteomes" id="UP001500571"/>
    </source>
</evidence>
<reference evidence="2" key="1">
    <citation type="journal article" date="2019" name="Int. J. Syst. Evol. Microbiol.">
        <title>The Global Catalogue of Microorganisms (GCM) 10K type strain sequencing project: providing services to taxonomists for standard genome sequencing and annotation.</title>
        <authorList>
            <consortium name="The Broad Institute Genomics Platform"/>
            <consortium name="The Broad Institute Genome Sequencing Center for Infectious Disease"/>
            <person name="Wu L."/>
            <person name="Ma J."/>
        </authorList>
    </citation>
    <scope>NUCLEOTIDE SEQUENCE [LARGE SCALE GENOMIC DNA]</scope>
    <source>
        <strain evidence="2">JCM 15309</strain>
    </source>
</reference>
<evidence type="ECO:0000313" key="1">
    <source>
        <dbReference type="EMBL" id="GAA1956065.1"/>
    </source>
</evidence>
<protein>
    <recommendedName>
        <fullName evidence="3">Lipoprotein</fullName>
    </recommendedName>
</protein>
<comment type="caution">
    <text evidence="1">The sequence shown here is derived from an EMBL/GenBank/DDBJ whole genome shotgun (WGS) entry which is preliminary data.</text>
</comment>
<name>A0ABP5C4R0_9ACTN</name>
<evidence type="ECO:0008006" key="3">
    <source>
        <dbReference type="Google" id="ProtNLM"/>
    </source>
</evidence>
<organism evidence="1 2">
    <name type="scientific">Nocardioides panacihumi</name>
    <dbReference type="NCBI Taxonomy" id="400774"/>
    <lineage>
        <taxon>Bacteria</taxon>
        <taxon>Bacillati</taxon>
        <taxon>Actinomycetota</taxon>
        <taxon>Actinomycetes</taxon>
        <taxon>Propionibacteriales</taxon>
        <taxon>Nocardioidaceae</taxon>
        <taxon>Nocardioides</taxon>
    </lineage>
</organism>
<keyword evidence="2" id="KW-1185">Reference proteome</keyword>
<dbReference type="Proteomes" id="UP001500571">
    <property type="component" value="Unassembled WGS sequence"/>
</dbReference>